<dbReference type="SMART" id="SM01043">
    <property type="entry name" value="BTAD"/>
    <property type="match status" value="1"/>
</dbReference>
<dbReference type="SUPFAM" id="SSF48452">
    <property type="entry name" value="TPR-like"/>
    <property type="match status" value="1"/>
</dbReference>
<evidence type="ECO:0000313" key="3">
    <source>
        <dbReference type="Proteomes" id="UP000824261"/>
    </source>
</evidence>
<gene>
    <name evidence="2" type="ORF">IAA69_02545</name>
</gene>
<dbReference type="InterPro" id="IPR036388">
    <property type="entry name" value="WH-like_DNA-bd_sf"/>
</dbReference>
<dbReference type="PANTHER" id="PTHR35807">
    <property type="entry name" value="TRANSCRIPTIONAL REGULATOR REDD-RELATED"/>
    <property type="match status" value="1"/>
</dbReference>
<evidence type="ECO:0000313" key="2">
    <source>
        <dbReference type="EMBL" id="HIR01127.1"/>
    </source>
</evidence>
<reference evidence="2" key="2">
    <citation type="journal article" date="2021" name="PeerJ">
        <title>Extensive microbial diversity within the chicken gut microbiome revealed by metagenomics and culture.</title>
        <authorList>
            <person name="Gilroy R."/>
            <person name="Ravi A."/>
            <person name="Getino M."/>
            <person name="Pursley I."/>
            <person name="Horton D.L."/>
            <person name="Alikhan N.F."/>
            <person name="Baker D."/>
            <person name="Gharbi K."/>
            <person name="Hall N."/>
            <person name="Watson M."/>
            <person name="Adriaenssens E.M."/>
            <person name="Foster-Nyarko E."/>
            <person name="Jarju S."/>
            <person name="Secka A."/>
            <person name="Antonio M."/>
            <person name="Oren A."/>
            <person name="Chaudhuri R.R."/>
            <person name="La Ragione R."/>
            <person name="Hildebrand F."/>
            <person name="Pallen M.J."/>
        </authorList>
    </citation>
    <scope>NUCLEOTIDE SEQUENCE</scope>
    <source>
        <strain evidence="2">ChiGjej1B1-2707</strain>
    </source>
</reference>
<dbReference type="InterPro" id="IPR011990">
    <property type="entry name" value="TPR-like_helical_dom_sf"/>
</dbReference>
<sequence>MERFVHSCACRGRKPTSLHLTHCRLRLGLMSKMIRERDTIRFLCAPHRFGKSAAAFGYADAIFRLKDVVWIPANDPRFLRDLDQEALGDYLLEAAPHPGLLVLDDLPYLHVERCDKLSRALELITSHGWETVVTAVPSCDMSEMLSVPTRRFGVVDLMLTEEELTADNNPAASFLEGHNSCASRTVLDRISGLAWASPEERSGFLSRVLEEEMPSEILFAHISLLVLRSGNLSALTHLQRKESPSILSLLSELYPYLGIDIQAGTFDTAPFPLEDVLRAVESRTVRAVSTVRGLETSEWALQLADYLLTRGDPVRACRTVQKLCKPHERAGWLARRCHELTCEACILPAHELAESAQRTQATVDAILRADGAWRLLWLGQAERAQAEADLVARDSEADEHARLVASALLARARKDDPRALDAILRFAGFGVQDLPSALRSAERSCREMAARLKSGAANEREYRDAVVRWSALCCAVAHRGGIEGVMLTKEQAEAALGTDMPDRGKIACILADIALDAGARLRQAGGLSRRAREAVEELRPLARRALAQAAHDGPCDLFALQLADKAAISLTELAADGFPASFLDSLRRIRESMAEQRRRFEEAQGATAPCRTAALPLRPDERIPHLRLRLFGGMDASVGERRVDPKLFRRRKVQTVAGILAIARGKEVSIDYLEDSLWPTSVSMRARNNFYNAWSILKKAFELSPKECPYLVRLQNSCRIEASLVETDVYEFLELCDRMQFSIPDSTTLPALFGRIETLYAGDLLPNETSHPTIIAYRKELKNRLVDALVAASVRAREARELPVSLQAARTALRYDEGREDAYNALIKAQAAAGQRSSAMATFFQCRSYLSENLGIDPSPQTTALYQRLLIDEAPVGEQLSLPL</sequence>
<comment type="caution">
    <text evidence="2">The sequence shown here is derived from an EMBL/GenBank/DDBJ whole genome shotgun (WGS) entry which is preliminary data.</text>
</comment>
<dbReference type="Proteomes" id="UP000824261">
    <property type="component" value="Unassembled WGS sequence"/>
</dbReference>
<dbReference type="Pfam" id="PF03704">
    <property type="entry name" value="BTAD"/>
    <property type="match status" value="1"/>
</dbReference>
<proteinExistence type="predicted"/>
<dbReference type="InterPro" id="IPR051677">
    <property type="entry name" value="AfsR-DnrI-RedD_regulator"/>
</dbReference>
<accession>A0A9D1D438</accession>
<name>A0A9D1D438_9ACTN</name>
<protein>
    <recommendedName>
        <fullName evidence="1">Bacterial transcriptional activator domain-containing protein</fullName>
    </recommendedName>
</protein>
<organism evidence="2 3">
    <name type="scientific">Candidatus Aveggerthella stercoripullorum</name>
    <dbReference type="NCBI Taxonomy" id="2840688"/>
    <lineage>
        <taxon>Bacteria</taxon>
        <taxon>Bacillati</taxon>
        <taxon>Actinomycetota</taxon>
        <taxon>Coriobacteriia</taxon>
        <taxon>Eggerthellales</taxon>
        <taxon>Eggerthellaceae</taxon>
        <taxon>Eggerthellaceae incertae sedis</taxon>
        <taxon>Candidatus Aveggerthella</taxon>
    </lineage>
</organism>
<dbReference type="Gene3D" id="1.10.10.10">
    <property type="entry name" value="Winged helix-like DNA-binding domain superfamily/Winged helix DNA-binding domain"/>
    <property type="match status" value="1"/>
</dbReference>
<dbReference type="Gene3D" id="1.25.40.10">
    <property type="entry name" value="Tetratricopeptide repeat domain"/>
    <property type="match status" value="1"/>
</dbReference>
<dbReference type="AlphaFoldDB" id="A0A9D1D438"/>
<feature type="domain" description="Bacterial transcriptional activator" evidence="1">
    <location>
        <begin position="727"/>
        <end position="870"/>
    </location>
</feature>
<dbReference type="InterPro" id="IPR005158">
    <property type="entry name" value="BTAD"/>
</dbReference>
<dbReference type="EMBL" id="DVGB01000031">
    <property type="protein sequence ID" value="HIR01127.1"/>
    <property type="molecule type" value="Genomic_DNA"/>
</dbReference>
<evidence type="ECO:0000259" key="1">
    <source>
        <dbReference type="SMART" id="SM01043"/>
    </source>
</evidence>
<reference evidence="2" key="1">
    <citation type="submission" date="2020-10" db="EMBL/GenBank/DDBJ databases">
        <authorList>
            <person name="Gilroy R."/>
        </authorList>
    </citation>
    <scope>NUCLEOTIDE SEQUENCE</scope>
    <source>
        <strain evidence="2">ChiGjej1B1-2707</strain>
    </source>
</reference>